<reference evidence="3 4" key="1">
    <citation type="submission" date="2020-03" db="EMBL/GenBank/DDBJ databases">
        <title>Two novel Motilibacter sp.</title>
        <authorList>
            <person name="Liu S."/>
        </authorList>
    </citation>
    <scope>NUCLEOTIDE SEQUENCE [LARGE SCALE GENOMIC DNA]</scope>
    <source>
        <strain evidence="3 4">E257</strain>
    </source>
</reference>
<accession>A0ABX0GNR1</accession>
<proteinExistence type="predicted"/>
<dbReference type="SUPFAM" id="SSF116726">
    <property type="entry name" value="TrkA C-terminal domain-like"/>
    <property type="match status" value="1"/>
</dbReference>
<evidence type="ECO:0000259" key="2">
    <source>
        <dbReference type="PROSITE" id="PS51202"/>
    </source>
</evidence>
<dbReference type="PANTHER" id="PTHR43833">
    <property type="entry name" value="POTASSIUM CHANNEL PROTEIN 2-RELATED-RELATED"/>
    <property type="match status" value="1"/>
</dbReference>
<dbReference type="Pfam" id="PF02080">
    <property type="entry name" value="TrkA_C"/>
    <property type="match status" value="1"/>
</dbReference>
<protein>
    <submittedName>
        <fullName evidence="3">TrkA family potassium uptake protein</fullName>
    </submittedName>
</protein>
<dbReference type="SUPFAM" id="SSF51735">
    <property type="entry name" value="NAD(P)-binding Rossmann-fold domains"/>
    <property type="match status" value="1"/>
</dbReference>
<evidence type="ECO:0000313" key="3">
    <source>
        <dbReference type="EMBL" id="NHC12469.1"/>
    </source>
</evidence>
<feature type="domain" description="RCK N-terminal" evidence="1">
    <location>
        <begin position="7"/>
        <end position="123"/>
    </location>
</feature>
<dbReference type="InterPro" id="IPR036291">
    <property type="entry name" value="NAD(P)-bd_dom_sf"/>
</dbReference>
<dbReference type="EMBL" id="JAANNP010000001">
    <property type="protein sequence ID" value="NHC12469.1"/>
    <property type="molecule type" value="Genomic_DNA"/>
</dbReference>
<dbReference type="InterPro" id="IPR036721">
    <property type="entry name" value="RCK_C_sf"/>
</dbReference>
<dbReference type="PROSITE" id="PS51201">
    <property type="entry name" value="RCK_N"/>
    <property type="match status" value="1"/>
</dbReference>
<sequence>MGRNILEGGVLVVGLGRFGSALAESLARSGTQVLAVDPRHEVVQEMANRLTHVVEADWTSEEALRQLGAADFEVAVVAIGTDIEASILATSVLVDIGVPHIWAKAVTHAHGRILTRVGAHHVVFPEQDAGKRVAHLLTEKILDFIELDNGFAITKMRAPQEAWGRTLGEARLRSKYGVTVVGVKRYGQTFTYAQADTYVEQGDLLIVAAQTEALERFAAETS</sequence>
<dbReference type="Gene3D" id="3.30.70.1450">
    <property type="entry name" value="Regulator of K+ conductance, C-terminal domain"/>
    <property type="match status" value="1"/>
</dbReference>
<evidence type="ECO:0000313" key="4">
    <source>
        <dbReference type="Proteomes" id="UP000800981"/>
    </source>
</evidence>
<comment type="caution">
    <text evidence="3">The sequence shown here is derived from an EMBL/GenBank/DDBJ whole genome shotgun (WGS) entry which is preliminary data.</text>
</comment>
<dbReference type="RefSeq" id="WP_166276789.1">
    <property type="nucleotide sequence ID" value="NZ_JAANNP010000001.1"/>
</dbReference>
<dbReference type="Proteomes" id="UP000800981">
    <property type="component" value="Unassembled WGS sequence"/>
</dbReference>
<keyword evidence="4" id="KW-1185">Reference proteome</keyword>
<feature type="domain" description="RCK C-terminal" evidence="2">
    <location>
        <begin position="139"/>
        <end position="222"/>
    </location>
</feature>
<dbReference type="InterPro" id="IPR006037">
    <property type="entry name" value="RCK_C"/>
</dbReference>
<organism evidence="3 4">
    <name type="scientific">Motilibacter deserti</name>
    <dbReference type="NCBI Taxonomy" id="2714956"/>
    <lineage>
        <taxon>Bacteria</taxon>
        <taxon>Bacillati</taxon>
        <taxon>Actinomycetota</taxon>
        <taxon>Actinomycetes</taxon>
        <taxon>Motilibacterales</taxon>
        <taxon>Motilibacteraceae</taxon>
        <taxon>Motilibacter</taxon>
    </lineage>
</organism>
<dbReference type="Gene3D" id="3.40.50.720">
    <property type="entry name" value="NAD(P)-binding Rossmann-like Domain"/>
    <property type="match status" value="1"/>
</dbReference>
<dbReference type="Pfam" id="PF02254">
    <property type="entry name" value="TrkA_N"/>
    <property type="match status" value="1"/>
</dbReference>
<dbReference type="PROSITE" id="PS51202">
    <property type="entry name" value="RCK_C"/>
    <property type="match status" value="1"/>
</dbReference>
<gene>
    <name evidence="3" type="ORF">G9H71_01555</name>
</gene>
<dbReference type="InterPro" id="IPR003148">
    <property type="entry name" value="RCK_N"/>
</dbReference>
<name>A0ABX0GNR1_9ACTN</name>
<dbReference type="InterPro" id="IPR050721">
    <property type="entry name" value="Trk_Ktr_HKT_K-transport"/>
</dbReference>
<dbReference type="PANTHER" id="PTHR43833:SF7">
    <property type="entry name" value="KTR SYSTEM POTASSIUM UPTAKE PROTEIN C"/>
    <property type="match status" value="1"/>
</dbReference>
<evidence type="ECO:0000259" key="1">
    <source>
        <dbReference type="PROSITE" id="PS51201"/>
    </source>
</evidence>